<dbReference type="EnsemblPlants" id="Bra033766.1">
    <property type="protein sequence ID" value="Bra033766.1-P"/>
    <property type="gene ID" value="Bra033766"/>
</dbReference>
<reference evidence="2 3" key="1">
    <citation type="journal article" date="2011" name="Nat. Genet.">
        <title>The genome of the mesopolyploid crop species Brassica rapa.</title>
        <authorList>
            <consortium name="Brassica rapa Genome Sequencing Project Consortium"/>
            <person name="Wang X."/>
            <person name="Wang H."/>
            <person name="Wang J."/>
            <person name="Sun R."/>
            <person name="Wu J."/>
            <person name="Liu S."/>
            <person name="Bai Y."/>
            <person name="Mun J.H."/>
            <person name="Bancroft I."/>
            <person name="Cheng F."/>
            <person name="Huang S."/>
            <person name="Li X."/>
            <person name="Hua W."/>
            <person name="Wang J."/>
            <person name="Wang X."/>
            <person name="Freeling M."/>
            <person name="Pires J.C."/>
            <person name="Paterson A.H."/>
            <person name="Chalhoub B."/>
            <person name="Wang B."/>
            <person name="Hayward A."/>
            <person name="Sharpe A.G."/>
            <person name="Park B.S."/>
            <person name="Weisshaar B."/>
            <person name="Liu B."/>
            <person name="Li B."/>
            <person name="Liu B."/>
            <person name="Tong C."/>
            <person name="Song C."/>
            <person name="Duran C."/>
            <person name="Peng C."/>
            <person name="Geng C."/>
            <person name="Koh C."/>
            <person name="Lin C."/>
            <person name="Edwards D."/>
            <person name="Mu D."/>
            <person name="Shen D."/>
            <person name="Soumpourou E."/>
            <person name="Li F."/>
            <person name="Fraser F."/>
            <person name="Conant G."/>
            <person name="Lassalle G."/>
            <person name="King G.J."/>
            <person name="Bonnema G."/>
            <person name="Tang H."/>
            <person name="Wang H."/>
            <person name="Belcram H."/>
            <person name="Zhou H."/>
            <person name="Hirakawa H."/>
            <person name="Abe H."/>
            <person name="Guo H."/>
            <person name="Wang H."/>
            <person name="Jin H."/>
            <person name="Parkin I.A."/>
            <person name="Batley J."/>
            <person name="Kim J.S."/>
            <person name="Just J."/>
            <person name="Li J."/>
            <person name="Xu J."/>
            <person name="Deng J."/>
            <person name="Kim J.A."/>
            <person name="Li J."/>
            <person name="Yu J."/>
            <person name="Meng J."/>
            <person name="Wang J."/>
            <person name="Min J."/>
            <person name="Poulain J."/>
            <person name="Wang J."/>
            <person name="Hatakeyama K."/>
            <person name="Wu K."/>
            <person name="Wang L."/>
            <person name="Fang L."/>
            <person name="Trick M."/>
            <person name="Links M.G."/>
            <person name="Zhao M."/>
            <person name="Jin M."/>
            <person name="Ramchiary N."/>
            <person name="Drou N."/>
            <person name="Berkman P.J."/>
            <person name="Cai Q."/>
            <person name="Huang Q."/>
            <person name="Li R."/>
            <person name="Tabata S."/>
            <person name="Cheng S."/>
            <person name="Zhang S."/>
            <person name="Zhang S."/>
            <person name="Huang S."/>
            <person name="Sato S."/>
            <person name="Sun S."/>
            <person name="Kwon S.J."/>
            <person name="Choi S.R."/>
            <person name="Lee T.H."/>
            <person name="Fan W."/>
            <person name="Zhao X."/>
            <person name="Tan X."/>
            <person name="Xu X."/>
            <person name="Wang Y."/>
            <person name="Qiu Y."/>
            <person name="Yin Y."/>
            <person name="Li Y."/>
            <person name="Du Y."/>
            <person name="Liao Y."/>
            <person name="Lim Y."/>
            <person name="Narusaka Y."/>
            <person name="Wang Y."/>
            <person name="Wang Z."/>
            <person name="Li Z."/>
            <person name="Wang Z."/>
            <person name="Xiong Z."/>
            <person name="Zhang Z."/>
        </authorList>
    </citation>
    <scope>NUCLEOTIDE SEQUENCE [LARGE SCALE GENOMIC DNA]</scope>
    <source>
        <strain evidence="2 3">cv. Chiifu-401-42</strain>
    </source>
</reference>
<evidence type="ECO:0000313" key="3">
    <source>
        <dbReference type="Proteomes" id="UP000011750"/>
    </source>
</evidence>
<dbReference type="OMA" id="TKYHKTT"/>
<feature type="region of interest" description="Disordered" evidence="1">
    <location>
        <begin position="1"/>
        <end position="40"/>
    </location>
</feature>
<evidence type="ECO:0000313" key="2">
    <source>
        <dbReference type="EnsemblPlants" id="Bra033766.1-P"/>
    </source>
</evidence>
<dbReference type="PANTHER" id="PTHR33386">
    <property type="entry name" value="OS02G0740600 PROTEIN"/>
    <property type="match status" value="1"/>
</dbReference>
<dbReference type="Gramene" id="Bra033766.1">
    <property type="protein sequence ID" value="Bra033766.1-P"/>
    <property type="gene ID" value="Bra033766"/>
</dbReference>
<dbReference type="AlphaFoldDB" id="M4EY75"/>
<dbReference type="InParanoid" id="M4EY75"/>
<organism evidence="2 3">
    <name type="scientific">Brassica campestris</name>
    <name type="common">Field mustard</name>
    <dbReference type="NCBI Taxonomy" id="3711"/>
    <lineage>
        <taxon>Eukaryota</taxon>
        <taxon>Viridiplantae</taxon>
        <taxon>Streptophyta</taxon>
        <taxon>Embryophyta</taxon>
        <taxon>Tracheophyta</taxon>
        <taxon>Spermatophyta</taxon>
        <taxon>Magnoliopsida</taxon>
        <taxon>eudicotyledons</taxon>
        <taxon>Gunneridae</taxon>
        <taxon>Pentapetalae</taxon>
        <taxon>rosids</taxon>
        <taxon>malvids</taxon>
        <taxon>Brassicales</taxon>
        <taxon>Brassicaceae</taxon>
        <taxon>Brassiceae</taxon>
        <taxon>Brassica</taxon>
    </lineage>
</organism>
<evidence type="ECO:0008006" key="4">
    <source>
        <dbReference type="Google" id="ProtNLM"/>
    </source>
</evidence>
<dbReference type="STRING" id="51351.M4EY75"/>
<accession>M4EY75</accession>
<dbReference type="OrthoDB" id="1905524at2759"/>
<dbReference type="FunCoup" id="M4EY75">
    <property type="interactions" value="20"/>
</dbReference>
<dbReference type="PANTHER" id="PTHR33386:SF5">
    <property type="entry name" value="OS02G0740600 PROTEIN"/>
    <property type="match status" value="1"/>
</dbReference>
<keyword evidence="3" id="KW-1185">Reference proteome</keyword>
<dbReference type="eggNOG" id="KOG1361">
    <property type="taxonomic scope" value="Eukaryota"/>
</dbReference>
<proteinExistence type="predicted"/>
<name>M4EY75_BRACM</name>
<dbReference type="HOGENOM" id="CLU_184050_0_0_1"/>
<reference evidence="2 3" key="2">
    <citation type="journal article" date="2018" name="Hortic Res">
        <title>Improved Brassica rapa reference genome by single-molecule sequencing and chromosome conformation capture technologies.</title>
        <authorList>
            <person name="Zhang L."/>
            <person name="Cai X."/>
            <person name="Wu J."/>
            <person name="Liu M."/>
            <person name="Grob S."/>
            <person name="Cheng F."/>
            <person name="Liang J."/>
            <person name="Cai C."/>
            <person name="Liu Z."/>
            <person name="Liu B."/>
            <person name="Wang F."/>
            <person name="Li S."/>
            <person name="Liu F."/>
            <person name="Li X."/>
            <person name="Cheng L."/>
            <person name="Yang W."/>
            <person name="Li M.H."/>
            <person name="Grossniklaus U."/>
            <person name="Zheng H."/>
            <person name="Wang X."/>
        </authorList>
    </citation>
    <scope>NUCLEOTIDE SEQUENCE [LARGE SCALE GENOMIC DNA]</scope>
    <source>
        <strain evidence="2 3">cv. Chiifu-401-42</strain>
    </source>
</reference>
<evidence type="ECO:0000256" key="1">
    <source>
        <dbReference type="SAM" id="MobiDB-lite"/>
    </source>
</evidence>
<reference evidence="2" key="3">
    <citation type="submission" date="2023-03" db="UniProtKB">
        <authorList>
            <consortium name="EnsemblPlants"/>
        </authorList>
    </citation>
    <scope>IDENTIFICATION</scope>
    <source>
        <strain evidence="2">cv. Chiifu-401-42</strain>
    </source>
</reference>
<protein>
    <recommendedName>
        <fullName evidence="4">CDP-diacylglycerol-glycerol-3-phosphate 3-phosphatidyltransferase</fullName>
    </recommendedName>
</protein>
<dbReference type="Proteomes" id="UP000011750">
    <property type="component" value="Chromosome A01"/>
</dbReference>
<sequence>MEKNSWADQWDNSNQASGKTTDDGKSGAGASGKYKEKVEAGLGKTKAVASSGLKKVKIGTSLGLNWVKDKYNKTTTTKKN</sequence>
<feature type="compositionally biased region" description="Polar residues" evidence="1">
    <location>
        <begin position="1"/>
        <end position="19"/>
    </location>
</feature>